<proteinExistence type="predicted"/>
<keyword evidence="4" id="KW-1185">Reference proteome</keyword>
<keyword evidence="1" id="KW-0472">Membrane</keyword>
<protein>
    <submittedName>
        <fullName evidence="3">Lipopolysaccharide biosynthesis protein</fullName>
    </submittedName>
</protein>
<accession>A0A7L5DIZ0</accession>
<feature type="domain" description="Tyrosine-protein kinase G-rich" evidence="2">
    <location>
        <begin position="274"/>
        <end position="347"/>
    </location>
</feature>
<keyword evidence="1" id="KW-0812">Transmembrane</keyword>
<evidence type="ECO:0000313" key="3">
    <source>
        <dbReference type="EMBL" id="QJD78364.1"/>
    </source>
</evidence>
<evidence type="ECO:0000256" key="1">
    <source>
        <dbReference type="SAM" id="Phobius"/>
    </source>
</evidence>
<dbReference type="GO" id="GO:0004713">
    <property type="term" value="F:protein tyrosine kinase activity"/>
    <property type="evidence" value="ECO:0007669"/>
    <property type="project" value="TreeGrafter"/>
</dbReference>
<reference evidence="3 4" key="1">
    <citation type="submission" date="2020-04" db="EMBL/GenBank/DDBJ databases">
        <title>Genome sequencing of novel species.</title>
        <authorList>
            <person name="Heo J."/>
            <person name="Kim S.-J."/>
            <person name="Kim J.-S."/>
            <person name="Hong S.-B."/>
            <person name="Kwon S.-W."/>
        </authorList>
    </citation>
    <scope>NUCLEOTIDE SEQUENCE [LARGE SCALE GENOMIC DNA]</scope>
    <source>
        <strain evidence="3 4">CJU-R4</strain>
    </source>
</reference>
<name>A0A7L5DIZ0_9BACT</name>
<evidence type="ECO:0000259" key="2">
    <source>
        <dbReference type="Pfam" id="PF13807"/>
    </source>
</evidence>
<feature type="transmembrane region" description="Helical" evidence="1">
    <location>
        <begin position="326"/>
        <end position="349"/>
    </location>
</feature>
<dbReference type="InterPro" id="IPR032807">
    <property type="entry name" value="GNVR"/>
</dbReference>
<dbReference type="AlphaFoldDB" id="A0A7L5DIZ0"/>
<gene>
    <name evidence="3" type="ORF">HH216_07945</name>
</gene>
<feature type="transmembrane region" description="Helical" evidence="1">
    <location>
        <begin position="33"/>
        <end position="50"/>
    </location>
</feature>
<dbReference type="EMBL" id="CP051677">
    <property type="protein sequence ID" value="QJD78364.1"/>
    <property type="molecule type" value="Genomic_DNA"/>
</dbReference>
<dbReference type="InterPro" id="IPR050445">
    <property type="entry name" value="Bact_polysacc_biosynth/exp"/>
</dbReference>
<dbReference type="GO" id="GO:0005886">
    <property type="term" value="C:plasma membrane"/>
    <property type="evidence" value="ECO:0007669"/>
    <property type="project" value="TreeGrafter"/>
</dbReference>
<dbReference type="Proteomes" id="UP000501128">
    <property type="component" value="Chromosome"/>
</dbReference>
<dbReference type="KEGG" id="srho:HH216_07945"/>
<evidence type="ECO:0000313" key="4">
    <source>
        <dbReference type="Proteomes" id="UP000501128"/>
    </source>
</evidence>
<dbReference type="PANTHER" id="PTHR32309:SF13">
    <property type="entry name" value="FERRIC ENTEROBACTIN TRANSPORT PROTEIN FEPE"/>
    <property type="match status" value="1"/>
</dbReference>
<sequence length="357" mass="39320">MSVTENYQRKDEDAIEVSVADIIGFFRDNRRRILVGALIGLFLGALYAFSKPNVYTAQVSVMPEIQAKGSGSLGGLGSLAGLAGINIDNLSGQDAIRPDLYPNVLQSIPFALYLLKQPVSSAKLKKQLPLSAYMDETGKSWLGTLFATDKADEQSVKLPVNPQLIELTKEQNDNIKGVLATVTGTYDKKTGILTISATEPEAVIAATTAQNSLNYLTNYITTYRTEKSRRQVEFLRRQTAEAKSRYQAAEYALSNYRDSNRAIYLNTAKLEEQRLQADYLLTQSVYNELSKQLEQAKIKVQEETPVFKTLEPASVPLQKSGPKRTIIMIVSAVIGAVLVAGIQLVRAFLSRNSALRS</sequence>
<organism evidence="3 4">
    <name type="scientific">Spirosoma rhododendri</name>
    <dbReference type="NCBI Taxonomy" id="2728024"/>
    <lineage>
        <taxon>Bacteria</taxon>
        <taxon>Pseudomonadati</taxon>
        <taxon>Bacteroidota</taxon>
        <taxon>Cytophagia</taxon>
        <taxon>Cytophagales</taxon>
        <taxon>Cytophagaceae</taxon>
        <taxon>Spirosoma</taxon>
    </lineage>
</organism>
<dbReference type="PANTHER" id="PTHR32309">
    <property type="entry name" value="TYROSINE-PROTEIN KINASE"/>
    <property type="match status" value="1"/>
</dbReference>
<dbReference type="Pfam" id="PF13807">
    <property type="entry name" value="GNVR"/>
    <property type="match status" value="1"/>
</dbReference>
<keyword evidence="1" id="KW-1133">Transmembrane helix</keyword>
<dbReference type="RefSeq" id="WP_169550338.1">
    <property type="nucleotide sequence ID" value="NZ_CP051677.1"/>
</dbReference>